<name>A0A498M0G2_LABRO</name>
<gene>
    <name evidence="2" type="ORF">ROHU_028801</name>
</gene>
<proteinExistence type="predicted"/>
<dbReference type="Proteomes" id="UP000290572">
    <property type="component" value="Unassembled WGS sequence"/>
</dbReference>
<evidence type="ECO:0000313" key="2">
    <source>
        <dbReference type="EMBL" id="RXN14319.1"/>
    </source>
</evidence>
<organism evidence="2 3">
    <name type="scientific">Labeo rohita</name>
    <name type="common">Indian major carp</name>
    <name type="synonym">Cyprinus rohita</name>
    <dbReference type="NCBI Taxonomy" id="84645"/>
    <lineage>
        <taxon>Eukaryota</taxon>
        <taxon>Metazoa</taxon>
        <taxon>Chordata</taxon>
        <taxon>Craniata</taxon>
        <taxon>Vertebrata</taxon>
        <taxon>Euteleostomi</taxon>
        <taxon>Actinopterygii</taxon>
        <taxon>Neopterygii</taxon>
        <taxon>Teleostei</taxon>
        <taxon>Ostariophysi</taxon>
        <taxon>Cypriniformes</taxon>
        <taxon>Cyprinidae</taxon>
        <taxon>Labeoninae</taxon>
        <taxon>Labeonini</taxon>
        <taxon>Labeo</taxon>
    </lineage>
</organism>
<evidence type="ECO:0000256" key="1">
    <source>
        <dbReference type="SAM" id="MobiDB-lite"/>
    </source>
</evidence>
<dbReference type="AlphaFoldDB" id="A0A498M0G2"/>
<comment type="caution">
    <text evidence="2">The sequence shown here is derived from an EMBL/GenBank/DDBJ whole genome shotgun (WGS) entry which is preliminary data.</text>
</comment>
<reference evidence="2 3" key="1">
    <citation type="submission" date="2018-03" db="EMBL/GenBank/DDBJ databases">
        <title>Draft genome sequence of Rohu Carp (Labeo rohita).</title>
        <authorList>
            <person name="Das P."/>
            <person name="Kushwaha B."/>
            <person name="Joshi C.G."/>
            <person name="Kumar D."/>
            <person name="Nagpure N.S."/>
            <person name="Sahoo L."/>
            <person name="Das S.P."/>
            <person name="Bit A."/>
            <person name="Patnaik S."/>
            <person name="Meher P.K."/>
            <person name="Jayasankar P."/>
            <person name="Koringa P.G."/>
            <person name="Patel N.V."/>
            <person name="Hinsu A.T."/>
            <person name="Kumar R."/>
            <person name="Pandey M."/>
            <person name="Agarwal S."/>
            <person name="Srivastava S."/>
            <person name="Singh M."/>
            <person name="Iquebal M.A."/>
            <person name="Jaiswal S."/>
            <person name="Angadi U.B."/>
            <person name="Kumar N."/>
            <person name="Raza M."/>
            <person name="Shah T.M."/>
            <person name="Rai A."/>
            <person name="Jena J.K."/>
        </authorList>
    </citation>
    <scope>NUCLEOTIDE SEQUENCE [LARGE SCALE GENOMIC DNA]</scope>
    <source>
        <strain evidence="2">DASCIFA01</strain>
        <tissue evidence="2">Testis</tissue>
    </source>
</reference>
<evidence type="ECO:0000313" key="3">
    <source>
        <dbReference type="Proteomes" id="UP000290572"/>
    </source>
</evidence>
<accession>A0A498M0G2</accession>
<protein>
    <submittedName>
        <fullName evidence="2">Uncharacterized protein</fullName>
    </submittedName>
</protein>
<dbReference type="EMBL" id="QBIY01012910">
    <property type="protein sequence ID" value="RXN14319.1"/>
    <property type="molecule type" value="Genomic_DNA"/>
</dbReference>
<feature type="region of interest" description="Disordered" evidence="1">
    <location>
        <begin position="1"/>
        <end position="29"/>
    </location>
</feature>
<sequence length="147" mass="16005">MTSWAAAGRAKPIGNRYDAKPDINPREPAIQSDWHRDEQTLHRRLMVLLESHCAGAGVRLDHGCNATPFLQALGADPVRALAQGTIDFPAQAGRPAPDKKKADGNAVSLSALSLSCSDSRCISVRMITCEAIYFFICVYCKDVISEF</sequence>
<keyword evidence="3" id="KW-1185">Reference proteome</keyword>